<name>A0A927IKM2_9BURK</name>
<keyword evidence="4" id="KW-1185">Reference proteome</keyword>
<gene>
    <name evidence="3" type="ORF">IC609_01985</name>
</gene>
<organism evidence="3 4">
    <name type="scientific">Limnohabitans radicicola</name>
    <dbReference type="NCBI Taxonomy" id="2771427"/>
    <lineage>
        <taxon>Bacteria</taxon>
        <taxon>Pseudomonadati</taxon>
        <taxon>Pseudomonadota</taxon>
        <taxon>Betaproteobacteria</taxon>
        <taxon>Burkholderiales</taxon>
        <taxon>Comamonadaceae</taxon>
        <taxon>Limnohabitans</taxon>
    </lineage>
</organism>
<sequence length="132" mass="14760">MNLFHSPLRLLLSSSLCLSAMAAPAHWDAVLLTELGLYHFDPQTVSDKGAIKTIQTLLDYKTAQETSEGQKYRSSQTEIQLNCKSRSARIMHTTYYLGAMGSGKEVFKEGSVREWLDVVKGTPIDRIAHRVC</sequence>
<evidence type="ECO:0000259" key="2">
    <source>
        <dbReference type="Pfam" id="PF16747"/>
    </source>
</evidence>
<dbReference type="AlphaFoldDB" id="A0A927IKM2"/>
<dbReference type="Proteomes" id="UP000647424">
    <property type="component" value="Unassembled WGS sequence"/>
</dbReference>
<dbReference type="InterPro" id="IPR031939">
    <property type="entry name" value="Adhesin_E-like"/>
</dbReference>
<dbReference type="InterPro" id="IPR043088">
    <property type="entry name" value="Adhesin_E"/>
</dbReference>
<evidence type="ECO:0000313" key="3">
    <source>
        <dbReference type="EMBL" id="MBD8049296.1"/>
    </source>
</evidence>
<evidence type="ECO:0000313" key="4">
    <source>
        <dbReference type="Proteomes" id="UP000647424"/>
    </source>
</evidence>
<comment type="caution">
    <text evidence="3">The sequence shown here is derived from an EMBL/GenBank/DDBJ whole genome shotgun (WGS) entry which is preliminary data.</text>
</comment>
<accession>A0A927IKM2</accession>
<keyword evidence="1" id="KW-0732">Signal</keyword>
<reference evidence="3 4" key="1">
    <citation type="submission" date="2020-09" db="EMBL/GenBank/DDBJ databases">
        <title>Genome seq and assembly of Limnohabitants sp.</title>
        <authorList>
            <person name="Chhetri G."/>
        </authorList>
    </citation>
    <scope>NUCLEOTIDE SEQUENCE [LARGE SCALE GENOMIC DNA]</scope>
    <source>
        <strain evidence="3 4">JUR4</strain>
    </source>
</reference>
<proteinExistence type="predicted"/>
<feature type="chain" id="PRO_5037737282" description="Surface-adhesin protein E-like domain-containing protein" evidence="1">
    <location>
        <begin position="23"/>
        <end position="132"/>
    </location>
</feature>
<evidence type="ECO:0000256" key="1">
    <source>
        <dbReference type="SAM" id="SignalP"/>
    </source>
</evidence>
<protein>
    <recommendedName>
        <fullName evidence="2">Surface-adhesin protein E-like domain-containing protein</fullName>
    </recommendedName>
</protein>
<dbReference type="RefSeq" id="WP_191817773.1">
    <property type="nucleotide sequence ID" value="NZ_JACYFT010000001.1"/>
</dbReference>
<dbReference type="Pfam" id="PF16747">
    <property type="entry name" value="Adhesin_E"/>
    <property type="match status" value="1"/>
</dbReference>
<dbReference type="Gene3D" id="2.40.128.710">
    <property type="entry name" value="Surface-adhesin protein E"/>
    <property type="match status" value="1"/>
</dbReference>
<feature type="signal peptide" evidence="1">
    <location>
        <begin position="1"/>
        <end position="22"/>
    </location>
</feature>
<feature type="domain" description="Surface-adhesin protein E-like" evidence="2">
    <location>
        <begin position="33"/>
        <end position="132"/>
    </location>
</feature>
<dbReference type="EMBL" id="JACYFT010000001">
    <property type="protein sequence ID" value="MBD8049296.1"/>
    <property type="molecule type" value="Genomic_DNA"/>
</dbReference>